<comment type="caution">
    <text evidence="2">The sequence shown here is derived from an EMBL/GenBank/DDBJ whole genome shotgun (WGS) entry which is preliminary data.</text>
</comment>
<dbReference type="RefSeq" id="WP_343873408.1">
    <property type="nucleotide sequence ID" value="NZ_BAAAIX010000016.1"/>
</dbReference>
<name>A0ABW4RU97_9ACTN</name>
<dbReference type="InterPro" id="IPR025327">
    <property type="entry name" value="DUF4233"/>
</dbReference>
<reference evidence="3" key="1">
    <citation type="journal article" date="2019" name="Int. J. Syst. Evol. Microbiol.">
        <title>The Global Catalogue of Microorganisms (GCM) 10K type strain sequencing project: providing services to taxonomists for standard genome sequencing and annotation.</title>
        <authorList>
            <consortium name="The Broad Institute Genomics Platform"/>
            <consortium name="The Broad Institute Genome Sequencing Center for Infectious Disease"/>
            <person name="Wu L."/>
            <person name="Ma J."/>
        </authorList>
    </citation>
    <scope>NUCLEOTIDE SEQUENCE [LARGE SCALE GENOMIC DNA]</scope>
    <source>
        <strain evidence="3">CAIM 431</strain>
    </source>
</reference>
<keyword evidence="3" id="KW-1185">Reference proteome</keyword>
<feature type="transmembrane region" description="Helical" evidence="1">
    <location>
        <begin position="12"/>
        <end position="33"/>
    </location>
</feature>
<feature type="transmembrane region" description="Helical" evidence="1">
    <location>
        <begin position="39"/>
        <end position="58"/>
    </location>
</feature>
<keyword evidence="1" id="KW-1133">Transmembrane helix</keyword>
<keyword evidence="1" id="KW-0472">Membrane</keyword>
<keyword evidence="1" id="KW-0812">Transmembrane</keyword>
<gene>
    <name evidence="2" type="ORF">ACFSCS_06220</name>
</gene>
<evidence type="ECO:0000313" key="3">
    <source>
        <dbReference type="Proteomes" id="UP001597326"/>
    </source>
</evidence>
<dbReference type="Pfam" id="PF14017">
    <property type="entry name" value="DUF4233"/>
    <property type="match status" value="1"/>
</dbReference>
<dbReference type="Proteomes" id="UP001597326">
    <property type="component" value="Unassembled WGS sequence"/>
</dbReference>
<protein>
    <submittedName>
        <fullName evidence="2">DUF4233 domain-containing protein</fullName>
    </submittedName>
</protein>
<feature type="transmembrane region" description="Helical" evidence="1">
    <location>
        <begin position="87"/>
        <end position="104"/>
    </location>
</feature>
<evidence type="ECO:0000256" key="1">
    <source>
        <dbReference type="SAM" id="Phobius"/>
    </source>
</evidence>
<dbReference type="EMBL" id="JBHUFZ010000015">
    <property type="protein sequence ID" value="MFD1889786.1"/>
    <property type="molecule type" value="Genomic_DNA"/>
</dbReference>
<proteinExistence type="predicted"/>
<evidence type="ECO:0000313" key="2">
    <source>
        <dbReference type="EMBL" id="MFD1889786.1"/>
    </source>
</evidence>
<organism evidence="2 3">
    <name type="scientific">Luteococcus peritonei</name>
    <dbReference type="NCBI Taxonomy" id="88874"/>
    <lineage>
        <taxon>Bacteria</taxon>
        <taxon>Bacillati</taxon>
        <taxon>Actinomycetota</taxon>
        <taxon>Actinomycetes</taxon>
        <taxon>Propionibacteriales</taxon>
        <taxon>Propionibacteriaceae</taxon>
        <taxon>Luteococcus</taxon>
    </lineage>
</organism>
<accession>A0ABW4RU97</accession>
<sequence length="115" mass="12217">MSLAPDNPMNRAMLSTLVCEAIVFGLAFPGMVIVSEISVLAAALGTGLAVLLCLLACARLRRPEGYPLAWAAQAAGVLLGFLTPMMFLVGAMFLAIWVVSFVLGRRIEADRARHA</sequence>